<feature type="transmembrane region" description="Helical" evidence="1">
    <location>
        <begin position="39"/>
        <end position="59"/>
    </location>
</feature>
<keyword evidence="1" id="KW-0812">Transmembrane</keyword>
<dbReference type="EMBL" id="NMVJ01000009">
    <property type="protein sequence ID" value="OYN89498.1"/>
    <property type="molecule type" value="Genomic_DNA"/>
</dbReference>
<evidence type="ECO:0000313" key="3">
    <source>
        <dbReference type="Proteomes" id="UP000216300"/>
    </source>
</evidence>
<feature type="transmembrane region" description="Helical" evidence="1">
    <location>
        <begin position="154"/>
        <end position="175"/>
    </location>
</feature>
<gene>
    <name evidence="2" type="ORF">CGZ91_11470</name>
</gene>
<name>A0A255ED61_9ACTN</name>
<dbReference type="OrthoDB" id="3697173at2"/>
<dbReference type="Proteomes" id="UP000216300">
    <property type="component" value="Unassembled WGS sequence"/>
</dbReference>
<accession>A0A255ED61</accession>
<organism evidence="2 3">
    <name type="scientific">Parenemella sanctibonifatiensis</name>
    <dbReference type="NCBI Taxonomy" id="2016505"/>
    <lineage>
        <taxon>Bacteria</taxon>
        <taxon>Bacillati</taxon>
        <taxon>Actinomycetota</taxon>
        <taxon>Actinomycetes</taxon>
        <taxon>Propionibacteriales</taxon>
        <taxon>Propionibacteriaceae</taxon>
        <taxon>Parenemella</taxon>
    </lineage>
</organism>
<feature type="transmembrane region" description="Helical" evidence="1">
    <location>
        <begin position="100"/>
        <end position="118"/>
    </location>
</feature>
<keyword evidence="1" id="KW-0472">Membrane</keyword>
<feature type="transmembrane region" description="Helical" evidence="1">
    <location>
        <begin position="124"/>
        <end position="142"/>
    </location>
</feature>
<evidence type="ECO:0000256" key="1">
    <source>
        <dbReference type="SAM" id="Phobius"/>
    </source>
</evidence>
<sequence length="181" mass="19839">MLTDYLRDHAFTLGWFGLMAFVWFGWAQEDPPERHRWKLGVGSGLGLLLAVAFGVSVYRHWGAGSALEGQYALFGVLTGIELVAAGIGCLVLARQRRTRWMAWWVALVVALHFVPLAFLLDDTSLLGVAVAQLSLLGGVWARQRSRTATTSFESGVVMGGSLLMFAIISAVVFVVRWGSPW</sequence>
<feature type="transmembrane region" description="Helical" evidence="1">
    <location>
        <begin position="6"/>
        <end position="27"/>
    </location>
</feature>
<protein>
    <submittedName>
        <fullName evidence="2">Uncharacterized protein</fullName>
    </submittedName>
</protein>
<dbReference type="RefSeq" id="WP_094455290.1">
    <property type="nucleotide sequence ID" value="NZ_NMVJ01000009.1"/>
</dbReference>
<reference evidence="2 3" key="1">
    <citation type="submission" date="2017-07" db="EMBL/GenBank/DDBJ databases">
        <title>Draft whole genome sequences of clinical Proprionibacteriaceae strains.</title>
        <authorList>
            <person name="Bernier A.-M."/>
            <person name="Bernard K."/>
            <person name="Domingo M.-C."/>
        </authorList>
    </citation>
    <scope>NUCLEOTIDE SEQUENCE [LARGE SCALE GENOMIC DNA]</scope>
    <source>
        <strain evidence="2 3">NML 150081</strain>
    </source>
</reference>
<evidence type="ECO:0000313" key="2">
    <source>
        <dbReference type="EMBL" id="OYN89498.1"/>
    </source>
</evidence>
<proteinExistence type="predicted"/>
<comment type="caution">
    <text evidence="2">The sequence shown here is derived from an EMBL/GenBank/DDBJ whole genome shotgun (WGS) entry which is preliminary data.</text>
</comment>
<keyword evidence="3" id="KW-1185">Reference proteome</keyword>
<keyword evidence="1" id="KW-1133">Transmembrane helix</keyword>
<dbReference type="AlphaFoldDB" id="A0A255ED61"/>
<feature type="transmembrane region" description="Helical" evidence="1">
    <location>
        <begin position="71"/>
        <end position="93"/>
    </location>
</feature>